<dbReference type="InterPro" id="IPR036388">
    <property type="entry name" value="WH-like_DNA-bd_sf"/>
</dbReference>
<dbReference type="GO" id="GO:0003677">
    <property type="term" value="F:DNA binding"/>
    <property type="evidence" value="ECO:0007669"/>
    <property type="project" value="UniProtKB-KW"/>
</dbReference>
<keyword evidence="3" id="KW-0804">Transcription</keyword>
<evidence type="ECO:0000256" key="2">
    <source>
        <dbReference type="ARBA" id="ARBA00023125"/>
    </source>
</evidence>
<dbReference type="InterPro" id="IPR018356">
    <property type="entry name" value="Tscrpt_reg_HTH_DeoR_CS"/>
</dbReference>
<dbReference type="PIRSF" id="PIRSF016838">
    <property type="entry name" value="PafC"/>
    <property type="match status" value="1"/>
</dbReference>
<accession>A0A934U4G4</accession>
<protein>
    <submittedName>
        <fullName evidence="5">YafY family transcriptional regulator</fullName>
    </submittedName>
</protein>
<dbReference type="Pfam" id="PF08279">
    <property type="entry name" value="HTH_11"/>
    <property type="match status" value="1"/>
</dbReference>
<sequence>MWETSARLLRLLSLLQTRREWSGAELADKLDVTSRTVRRDVDRLRDLGYPVNASVGVGGGYQLGAGAEMPPLLLDDEEAVAVAFGLQSGATGPIVGIGEPSLRALTKLRQVMPSRLRHRLDALQVDVVARPQAKSAVEASVLATIASVCHNRERLRFDYRTHDGTESRREIEPYRLVRAGLRWYLVGWDLSRSDWRSFRVDRMTPKIPTGPRFTARALPAGGAAEFVARGINRAFQQTQARILLHAPIEQIAPMVHSDWGTVEAGDDDTCVIVLVSDSQTSLARWLAEFDVDFTVLDPPELRAECQAIAQRHARLSARYAKA</sequence>
<dbReference type="InterPro" id="IPR028349">
    <property type="entry name" value="PafC-like"/>
</dbReference>
<dbReference type="AlphaFoldDB" id="A0A934U4G4"/>
<dbReference type="EMBL" id="JAEMNV010000005">
    <property type="protein sequence ID" value="MBJ8340515.1"/>
    <property type="molecule type" value="Genomic_DNA"/>
</dbReference>
<organism evidence="5 6">
    <name type="scientific">Antrihabitans stalagmiti</name>
    <dbReference type="NCBI Taxonomy" id="2799499"/>
    <lineage>
        <taxon>Bacteria</taxon>
        <taxon>Bacillati</taxon>
        <taxon>Actinomycetota</taxon>
        <taxon>Actinomycetes</taxon>
        <taxon>Mycobacteriales</taxon>
        <taxon>Nocardiaceae</taxon>
        <taxon>Antrihabitans</taxon>
    </lineage>
</organism>
<keyword evidence="1" id="KW-0805">Transcription regulation</keyword>
<dbReference type="PANTHER" id="PTHR34580">
    <property type="match status" value="1"/>
</dbReference>
<keyword evidence="2" id="KW-0238">DNA-binding</keyword>
<dbReference type="Gene3D" id="1.10.10.10">
    <property type="entry name" value="Winged helix-like DNA-binding domain superfamily/Winged helix DNA-binding domain"/>
    <property type="match status" value="1"/>
</dbReference>
<dbReference type="Pfam" id="PF25583">
    <property type="entry name" value="WCX"/>
    <property type="match status" value="1"/>
</dbReference>
<dbReference type="GO" id="GO:0003700">
    <property type="term" value="F:DNA-binding transcription factor activity"/>
    <property type="evidence" value="ECO:0007669"/>
    <property type="project" value="InterPro"/>
</dbReference>
<name>A0A934U4G4_9NOCA</name>
<reference evidence="5" key="1">
    <citation type="submission" date="2020-12" db="EMBL/GenBank/DDBJ databases">
        <title>Antrihabitans popcorni sp. nov. and Antrihabitans auranticaus sp. nov., isolated from a larva cave.</title>
        <authorList>
            <person name="Lee S.D."/>
            <person name="Kim I.S."/>
        </authorList>
    </citation>
    <scope>NUCLEOTIDE SEQUENCE</scope>
    <source>
        <strain evidence="5">YC3-6</strain>
    </source>
</reference>
<comment type="caution">
    <text evidence="5">The sequence shown here is derived from an EMBL/GenBank/DDBJ whole genome shotgun (WGS) entry which is preliminary data.</text>
</comment>
<evidence type="ECO:0000313" key="5">
    <source>
        <dbReference type="EMBL" id="MBJ8340515.1"/>
    </source>
</evidence>
<evidence type="ECO:0000259" key="4">
    <source>
        <dbReference type="PROSITE" id="PS51000"/>
    </source>
</evidence>
<evidence type="ECO:0000313" key="6">
    <source>
        <dbReference type="Proteomes" id="UP000655868"/>
    </source>
</evidence>
<dbReference type="RefSeq" id="WP_199705403.1">
    <property type="nucleotide sequence ID" value="NZ_JAEMNV010000005.1"/>
</dbReference>
<dbReference type="PANTHER" id="PTHR34580:SF3">
    <property type="entry name" value="PROTEIN PAFB"/>
    <property type="match status" value="1"/>
</dbReference>
<dbReference type="Proteomes" id="UP000655868">
    <property type="component" value="Unassembled WGS sequence"/>
</dbReference>
<dbReference type="Pfam" id="PF13280">
    <property type="entry name" value="WYL"/>
    <property type="match status" value="1"/>
</dbReference>
<dbReference type="PROSITE" id="PS00894">
    <property type="entry name" value="HTH_DEOR_1"/>
    <property type="match status" value="1"/>
</dbReference>
<evidence type="ECO:0000256" key="3">
    <source>
        <dbReference type="ARBA" id="ARBA00023163"/>
    </source>
</evidence>
<gene>
    <name evidence="5" type="ORF">JGU71_16615</name>
</gene>
<dbReference type="InterPro" id="IPR013196">
    <property type="entry name" value="HTH_11"/>
</dbReference>
<dbReference type="PROSITE" id="PS52050">
    <property type="entry name" value="WYL"/>
    <property type="match status" value="1"/>
</dbReference>
<proteinExistence type="predicted"/>
<dbReference type="InterPro" id="IPR051534">
    <property type="entry name" value="CBASS_pafABC_assoc_protein"/>
</dbReference>
<dbReference type="InterPro" id="IPR036390">
    <property type="entry name" value="WH_DNA-bd_sf"/>
</dbReference>
<dbReference type="InterPro" id="IPR057727">
    <property type="entry name" value="WCX_dom"/>
</dbReference>
<dbReference type="InterPro" id="IPR001034">
    <property type="entry name" value="DeoR_HTH"/>
</dbReference>
<feature type="domain" description="HTH deoR-type" evidence="4">
    <location>
        <begin position="4"/>
        <end position="63"/>
    </location>
</feature>
<dbReference type="PROSITE" id="PS51000">
    <property type="entry name" value="HTH_DEOR_2"/>
    <property type="match status" value="1"/>
</dbReference>
<evidence type="ECO:0000256" key="1">
    <source>
        <dbReference type="ARBA" id="ARBA00023015"/>
    </source>
</evidence>
<keyword evidence="6" id="KW-1185">Reference proteome</keyword>
<dbReference type="SUPFAM" id="SSF46785">
    <property type="entry name" value="Winged helix' DNA-binding domain"/>
    <property type="match status" value="1"/>
</dbReference>
<dbReference type="InterPro" id="IPR026881">
    <property type="entry name" value="WYL_dom"/>
</dbReference>